<keyword evidence="4" id="KW-1185">Reference proteome</keyword>
<proteinExistence type="inferred from homology"/>
<accession>A0A7H9B0G3</accession>
<dbReference type="InterPro" id="IPR036317">
    <property type="entry name" value="Cullin_homology_sf"/>
</dbReference>
<dbReference type="Proteomes" id="UP000509704">
    <property type="component" value="Chromosome 3"/>
</dbReference>
<evidence type="ECO:0000313" key="3">
    <source>
        <dbReference type="EMBL" id="QLG72118.1"/>
    </source>
</evidence>
<dbReference type="SUPFAM" id="SSF75632">
    <property type="entry name" value="Cullin homology domain"/>
    <property type="match status" value="1"/>
</dbReference>
<dbReference type="Pfam" id="PF26557">
    <property type="entry name" value="Cullin_AB"/>
    <property type="match status" value="1"/>
</dbReference>
<protein>
    <recommendedName>
        <fullName evidence="2">Cullin family profile domain-containing protein</fullName>
    </recommendedName>
</protein>
<name>A0A7H9B0G3_ZYGMR</name>
<dbReference type="InterPro" id="IPR016158">
    <property type="entry name" value="Cullin_homology"/>
</dbReference>
<evidence type="ECO:0000259" key="2">
    <source>
        <dbReference type="PROSITE" id="PS50069"/>
    </source>
</evidence>
<dbReference type="AlphaFoldDB" id="A0A7H9B0G3"/>
<evidence type="ECO:0000313" key="4">
    <source>
        <dbReference type="Proteomes" id="UP000509704"/>
    </source>
</evidence>
<dbReference type="GeneID" id="59235816"/>
<feature type="domain" description="Cullin family profile" evidence="2">
    <location>
        <begin position="441"/>
        <end position="682"/>
    </location>
</feature>
<dbReference type="PROSITE" id="PS50069">
    <property type="entry name" value="CULLIN_2"/>
    <property type="match status" value="1"/>
</dbReference>
<sequence>MQNLKVIEKRVNSHVAKCTFKILTDNIRSMKVTVSDATELHTFISSSLERYFKDDSSFWGNDWFDLEDSAGSEQSHKKLQQDAIYCLKALCQAKIWRNADEKLRLSHTRRRISYIYNQREVVATIWKELKKRCESLISLKFDLYVSSIESNLSHGSKLVEYWSNLYQNYKNFLSTFLPFLEYIRVNYTSLVHDIPTDMNLLDIYELYFITLVKTKLNSKFISFLKSYVFECFNRETSKLNVSRVESPMLLVYKHRASIFDDTELLFEDFYFGLIREYVQTHVDIKINLTYLNHVIRYLKNNALITGAISMALLDRSNTIFLENTILLHSQCVTLLGVLKDDIPLEFGTNKSEKFNQISDQLVVLIGTYKTRGVATSFQNIYSELIHHSLKAMIAKKADLHSQFVEICKLVLITDNEKSLQCHARIEITKAMGGSLNLMSSYSKLCDSSIRKFNKSVINNLVKTSNLEPKNSLIINVPILLKLDSSFLIRYSHSLFRRAIFFGPKIYETLTNSRYLEFHLLILFEKHYKNSPSYQGLMLLKLEILRSAKLALDFQSHYKDNTEINFFLFNRNHIPSTFRGEGSEVGTLPEHLQEVWKNFEEFYLEKDPKAEHKVISPIYKFQFCEVETPYFLSNGKRLTLDLTIFQASVISLFNDADLLTYEHILEKTKLDSAALKEILLLFNDIGLLKLHKGSYLLNNAFQPDESRIKDGKLRFLVNNNVNTGLGRNETNIIDSHHREGNRSYWTQELLKACIVRSLKGRKDGLEYEVLFEEVESRFLGMSVGEFKEALEKTIREKYITKRENYYIY</sequence>
<gene>
    <name evidence="3" type="ORF">HG535_0C04720</name>
</gene>
<dbReference type="InterPro" id="IPR059120">
    <property type="entry name" value="Cullin-like_AB"/>
</dbReference>
<comment type="similarity">
    <text evidence="1">Belongs to the cullin family.</text>
</comment>
<reference evidence="3 4" key="1">
    <citation type="submission" date="2020-07" db="EMBL/GenBank/DDBJ databases">
        <title>The yeast mating-type switching endonuclease HO is a domesticated member of an unorthodox homing genetic element family.</title>
        <authorList>
            <person name="Coughlan A.Y."/>
            <person name="Lombardi L."/>
            <person name="Braun-Galleani S."/>
            <person name="Martos A.R."/>
            <person name="Galeote V."/>
            <person name="Bigey F."/>
            <person name="Dequin S."/>
            <person name="Byrne K.P."/>
            <person name="Wolfe K.H."/>
        </authorList>
    </citation>
    <scope>NUCLEOTIDE SEQUENCE [LARGE SCALE GENOMIC DNA]</scope>
    <source>
        <strain evidence="3 4">NRRL Y-6702</strain>
    </source>
</reference>
<evidence type="ECO:0000256" key="1">
    <source>
        <dbReference type="PROSITE-ProRule" id="PRU00330"/>
    </source>
</evidence>
<organism evidence="3 4">
    <name type="scientific">Zygotorulaspora mrakii</name>
    <name type="common">Zygosaccharomyces mrakii</name>
    <dbReference type="NCBI Taxonomy" id="42260"/>
    <lineage>
        <taxon>Eukaryota</taxon>
        <taxon>Fungi</taxon>
        <taxon>Dikarya</taxon>
        <taxon>Ascomycota</taxon>
        <taxon>Saccharomycotina</taxon>
        <taxon>Saccharomycetes</taxon>
        <taxon>Saccharomycetales</taxon>
        <taxon>Saccharomycetaceae</taxon>
        <taxon>Zygotorulaspora</taxon>
    </lineage>
</organism>
<dbReference type="OrthoDB" id="27073at2759"/>
<dbReference type="KEGG" id="zmk:HG535_0C04720"/>
<dbReference type="EMBL" id="CP058606">
    <property type="protein sequence ID" value="QLG72118.1"/>
    <property type="molecule type" value="Genomic_DNA"/>
</dbReference>
<dbReference type="Gene3D" id="3.30.230.130">
    <property type="entry name" value="Cullin, Chain C, Domain 2"/>
    <property type="match status" value="1"/>
</dbReference>
<dbReference type="InterPro" id="IPR019559">
    <property type="entry name" value="Cullin_neddylation_domain"/>
</dbReference>
<dbReference type="RefSeq" id="XP_037143846.1">
    <property type="nucleotide sequence ID" value="XM_037287951.1"/>
</dbReference>
<dbReference type="SMART" id="SM00884">
    <property type="entry name" value="Cullin_Nedd8"/>
    <property type="match status" value="1"/>
</dbReference>